<gene>
    <name evidence="2" type="ORF">TNIN_313201</name>
</gene>
<sequence length="82" mass="9847">MRLTFIDKLIKKWTQEYFKHSGIVTVIPTSGIFYRLVFFPYLMNQKINYHLLSHAMLESWYGSTFIKCIGNLYYNHSMIQLC</sequence>
<dbReference type="EMBL" id="BMAV01025088">
    <property type="protein sequence ID" value="GFS38342.1"/>
    <property type="molecule type" value="Genomic_DNA"/>
</dbReference>
<keyword evidence="3" id="KW-1185">Reference proteome</keyword>
<feature type="transmembrane region" description="Helical" evidence="1">
    <location>
        <begin position="21"/>
        <end position="43"/>
    </location>
</feature>
<organism evidence="2 3">
    <name type="scientific">Trichonephila inaurata madagascariensis</name>
    <dbReference type="NCBI Taxonomy" id="2747483"/>
    <lineage>
        <taxon>Eukaryota</taxon>
        <taxon>Metazoa</taxon>
        <taxon>Ecdysozoa</taxon>
        <taxon>Arthropoda</taxon>
        <taxon>Chelicerata</taxon>
        <taxon>Arachnida</taxon>
        <taxon>Araneae</taxon>
        <taxon>Araneomorphae</taxon>
        <taxon>Entelegynae</taxon>
        <taxon>Araneoidea</taxon>
        <taxon>Nephilidae</taxon>
        <taxon>Trichonephila</taxon>
        <taxon>Trichonephila inaurata</taxon>
    </lineage>
</organism>
<dbReference type="AlphaFoldDB" id="A0A8X6IAV1"/>
<evidence type="ECO:0000313" key="3">
    <source>
        <dbReference type="Proteomes" id="UP000886998"/>
    </source>
</evidence>
<dbReference type="Proteomes" id="UP000886998">
    <property type="component" value="Unassembled WGS sequence"/>
</dbReference>
<protein>
    <submittedName>
        <fullName evidence="2">Uncharacterized protein</fullName>
    </submittedName>
</protein>
<name>A0A8X6IAV1_9ARAC</name>
<keyword evidence="1" id="KW-0472">Membrane</keyword>
<evidence type="ECO:0000256" key="1">
    <source>
        <dbReference type="SAM" id="Phobius"/>
    </source>
</evidence>
<keyword evidence="1" id="KW-1133">Transmembrane helix</keyword>
<comment type="caution">
    <text evidence="2">The sequence shown here is derived from an EMBL/GenBank/DDBJ whole genome shotgun (WGS) entry which is preliminary data.</text>
</comment>
<accession>A0A8X6IAV1</accession>
<reference evidence="2" key="1">
    <citation type="submission" date="2020-08" db="EMBL/GenBank/DDBJ databases">
        <title>Multicomponent nature underlies the extraordinary mechanical properties of spider dragline silk.</title>
        <authorList>
            <person name="Kono N."/>
            <person name="Nakamura H."/>
            <person name="Mori M."/>
            <person name="Yoshida Y."/>
            <person name="Ohtoshi R."/>
            <person name="Malay A.D."/>
            <person name="Moran D.A.P."/>
            <person name="Tomita M."/>
            <person name="Numata K."/>
            <person name="Arakawa K."/>
        </authorList>
    </citation>
    <scope>NUCLEOTIDE SEQUENCE</scope>
</reference>
<proteinExistence type="predicted"/>
<evidence type="ECO:0000313" key="2">
    <source>
        <dbReference type="EMBL" id="GFS38342.1"/>
    </source>
</evidence>
<keyword evidence="1" id="KW-0812">Transmembrane</keyword>